<gene>
    <name evidence="13" type="ORF">FFLO_04832</name>
</gene>
<feature type="compositionally biased region" description="Polar residues" evidence="9">
    <location>
        <begin position="1061"/>
        <end position="1079"/>
    </location>
</feature>
<dbReference type="FunFam" id="3.40.50.300:FF:000079">
    <property type="entry name" value="probable ATP-dependent RNA helicase DDX17"/>
    <property type="match status" value="1"/>
</dbReference>
<feature type="domain" description="Helicase ATP-binding" evidence="10">
    <location>
        <begin position="536"/>
        <end position="714"/>
    </location>
</feature>
<feature type="compositionally biased region" description="Basic and acidic residues" evidence="9">
    <location>
        <begin position="919"/>
        <end position="946"/>
    </location>
</feature>
<dbReference type="Pfam" id="PF00270">
    <property type="entry name" value="DEAD"/>
    <property type="match status" value="1"/>
</dbReference>
<dbReference type="InterPro" id="IPR014014">
    <property type="entry name" value="RNA_helicase_DEAD_Q_motif"/>
</dbReference>
<feature type="region of interest" description="Disordered" evidence="9">
    <location>
        <begin position="1"/>
        <end position="238"/>
    </location>
</feature>
<keyword evidence="7" id="KW-0539">Nucleus</keyword>
<dbReference type="InterPro" id="IPR027417">
    <property type="entry name" value="P-loop_NTPase"/>
</dbReference>
<dbReference type="CDD" id="cd18787">
    <property type="entry name" value="SF2_C_DEAD"/>
    <property type="match status" value="1"/>
</dbReference>
<feature type="short sequence motif" description="Q motif" evidence="8">
    <location>
        <begin position="505"/>
        <end position="533"/>
    </location>
</feature>
<protein>
    <recommendedName>
        <fullName evidence="2">RNA helicase</fullName>
        <ecNumber evidence="2">3.6.4.13</ecNumber>
    </recommendedName>
</protein>
<dbReference type="EC" id="3.6.4.13" evidence="2"/>
<keyword evidence="6" id="KW-0067">ATP-binding</keyword>
<feature type="compositionally biased region" description="Acidic residues" evidence="9">
    <location>
        <begin position="415"/>
        <end position="427"/>
    </location>
</feature>
<dbReference type="SMART" id="SM00490">
    <property type="entry name" value="HELICc"/>
    <property type="match status" value="1"/>
</dbReference>
<dbReference type="Proteomes" id="UP000812966">
    <property type="component" value="Unassembled WGS sequence"/>
</dbReference>
<dbReference type="GO" id="GO:0016787">
    <property type="term" value="F:hydrolase activity"/>
    <property type="evidence" value="ECO:0007669"/>
    <property type="project" value="UniProtKB-KW"/>
</dbReference>
<dbReference type="PANTHER" id="PTHR47958">
    <property type="entry name" value="ATP-DEPENDENT RNA HELICASE DBP3"/>
    <property type="match status" value="1"/>
</dbReference>
<dbReference type="GO" id="GO:0005634">
    <property type="term" value="C:nucleus"/>
    <property type="evidence" value="ECO:0007669"/>
    <property type="project" value="UniProtKB-SubCell"/>
</dbReference>
<evidence type="ECO:0000313" key="14">
    <source>
        <dbReference type="Proteomes" id="UP000812966"/>
    </source>
</evidence>
<feature type="compositionally biased region" description="Basic and acidic residues" evidence="9">
    <location>
        <begin position="1"/>
        <end position="15"/>
    </location>
</feature>
<dbReference type="SMART" id="SM00487">
    <property type="entry name" value="DEXDc"/>
    <property type="match status" value="1"/>
</dbReference>
<keyword evidence="14" id="KW-1185">Reference proteome</keyword>
<dbReference type="Gene3D" id="3.40.50.300">
    <property type="entry name" value="P-loop containing nucleotide triphosphate hydrolases"/>
    <property type="match status" value="2"/>
</dbReference>
<evidence type="ECO:0000259" key="10">
    <source>
        <dbReference type="PROSITE" id="PS51192"/>
    </source>
</evidence>
<feature type="compositionally biased region" description="Polar residues" evidence="9">
    <location>
        <begin position="997"/>
        <end position="1010"/>
    </location>
</feature>
<dbReference type="AlphaFoldDB" id="A0A8K0JI48"/>
<evidence type="ECO:0000256" key="7">
    <source>
        <dbReference type="ARBA" id="ARBA00023242"/>
    </source>
</evidence>
<comment type="caution">
    <text evidence="13">The sequence shown here is derived from an EMBL/GenBank/DDBJ whole genome shotgun (WGS) entry which is preliminary data.</text>
</comment>
<dbReference type="InterPro" id="IPR001650">
    <property type="entry name" value="Helicase_C-like"/>
</dbReference>
<evidence type="ECO:0000259" key="11">
    <source>
        <dbReference type="PROSITE" id="PS51194"/>
    </source>
</evidence>
<comment type="subcellular location">
    <subcellularLocation>
        <location evidence="1">Nucleus</location>
    </subcellularLocation>
</comment>
<proteinExistence type="predicted"/>
<feature type="compositionally biased region" description="Polar residues" evidence="9">
    <location>
        <begin position="359"/>
        <end position="369"/>
    </location>
</feature>
<feature type="compositionally biased region" description="Basic and acidic residues" evidence="9">
    <location>
        <begin position="41"/>
        <end position="147"/>
    </location>
</feature>
<evidence type="ECO:0000256" key="9">
    <source>
        <dbReference type="SAM" id="MobiDB-lite"/>
    </source>
</evidence>
<dbReference type="InterPro" id="IPR014001">
    <property type="entry name" value="Helicase_ATP-bd"/>
</dbReference>
<reference evidence="13" key="1">
    <citation type="submission" date="2020-04" db="EMBL/GenBank/DDBJ databases">
        <title>Analysis of mating type loci in Filobasidium floriforme.</title>
        <authorList>
            <person name="Nowrousian M."/>
        </authorList>
    </citation>
    <scope>NUCLEOTIDE SEQUENCE</scope>
    <source>
        <strain evidence="13">CBS 6242</strain>
    </source>
</reference>
<evidence type="ECO:0000256" key="1">
    <source>
        <dbReference type="ARBA" id="ARBA00004123"/>
    </source>
</evidence>
<evidence type="ECO:0000259" key="12">
    <source>
        <dbReference type="PROSITE" id="PS51195"/>
    </source>
</evidence>
<evidence type="ECO:0000256" key="6">
    <source>
        <dbReference type="ARBA" id="ARBA00022840"/>
    </source>
</evidence>
<feature type="domain" description="Helicase C-terminal" evidence="11">
    <location>
        <begin position="741"/>
        <end position="892"/>
    </location>
</feature>
<dbReference type="InterPro" id="IPR011545">
    <property type="entry name" value="DEAD/DEAH_box_helicase_dom"/>
</dbReference>
<sequence length="1182" mass="128974">MPRSRSRERLPDPKRPRVSYEGTGSSRRDRSPSPAGGSSSGRRERDRYEDDRRRGGDRKYRDREDDYARDRKRSDRSRYEDDRYRSSRYDDRERDRDRGGRYNDDDRYSRDVGRDRDRERDRTRDDRDRGTRVRDRSLGRETTDSPVHKANPALPPPTSIDIRGRLNGAASPSTPLNGNTAAVPGSPLAPNRNSSAPTTSSAPPPPPDNTPLSAEEEKKRRKAERLEAWRKAQAAKAAAAEVGKAISGSIAGAASAAVSIGNKLGGAKPAIGLPAKPAFSLPSATLSRIGLPIKAGLPAKPAAGLVMDDSDASDRKLQKLNLPPVDPLVAPGGLAPDEMVSENLDVVSDDEDEVVPGLGSTSKSASNQMEVDEEEEEDPLDAFMKGNTEEVKKVNKEDEKKFGGPVTSGPRAEVLNEDDEGGEEDEPQRDGPMTAEDILALAAKKAKKKDLPVAQHGKIDYEPFRKKFYVPNQETNDMDEEDVELMRIEMDGIKIRGADCPRPVKNWGAFGLPAGCYDVIKKLGYTAPTSIQAQAIPAIMSGRDMIGVAKTGSGKTIAFLLPLFRHIKDQRPLETGEGPLALIMTPTRELATQIWRESKPFLTALNMRAVCAYGGAPLSEQIGDMKKGAEVVVCTPGRMIDLLTANSGRVTNLRRCTYLVLDEADRMFDMGFEPQVMKIVNNIRPDRQTLLFSATFPAKMDALARKILIKPLEITVGGRSVVAKEITQQVEIRDADQKFLRLLEILGEMGEKYKDEEDFRTLIFVERQESADELFRELMRKGYICTSLHGGKDQVDRDQAISDFKAGYIPIVIATSVAARGLDVKELKLVINYDCPNHMEDYVHRAGRTGRAGNSGTCITFVQKDQDRYAVDIVRALKASEANVPPELEKLSEDFLVKVREGKAKVAGSGFGGKGLDKFEAERESKDRAERAFYGEDGARVEKKPGADGAGDAGSGGKDKAKDAAGGTVPPDYGFDFKVEIVKGAAPDKVAPGGSTKPANATPSTPQNTLGADVAKLPAQTLAALQRAEAAGKGGNVMENLQSAVARITAHLNKTKAEKNAANSAQNPQKDQPAKSSDATEYHAIVPINDYPQKARWKATNKEQMVQLQEMSGASITNKGIFYEAGKEPGPGQEPKLHLLIESNDEFRVKLAVDELRRVLLDASVAALNDERAAPAGRYKVA</sequence>
<dbReference type="SUPFAM" id="SSF52540">
    <property type="entry name" value="P-loop containing nucleoside triphosphate hydrolases"/>
    <property type="match status" value="2"/>
</dbReference>
<feature type="compositionally biased region" description="Basic and acidic residues" evidence="9">
    <location>
        <begin position="387"/>
        <end position="402"/>
    </location>
</feature>
<feature type="region of interest" description="Disordered" evidence="9">
    <location>
        <begin position="919"/>
        <end position="969"/>
    </location>
</feature>
<evidence type="ECO:0000256" key="5">
    <source>
        <dbReference type="ARBA" id="ARBA00022806"/>
    </source>
</evidence>
<dbReference type="GO" id="GO:0003676">
    <property type="term" value="F:nucleic acid binding"/>
    <property type="evidence" value="ECO:0007669"/>
    <property type="project" value="InterPro"/>
</dbReference>
<dbReference type="PROSITE" id="PS51192">
    <property type="entry name" value="HELICASE_ATP_BIND_1"/>
    <property type="match status" value="1"/>
</dbReference>
<keyword evidence="3" id="KW-0547">Nucleotide-binding</keyword>
<dbReference type="GO" id="GO:0003724">
    <property type="term" value="F:RNA helicase activity"/>
    <property type="evidence" value="ECO:0007669"/>
    <property type="project" value="UniProtKB-EC"/>
</dbReference>
<dbReference type="EMBL" id="JABELV010000110">
    <property type="protein sequence ID" value="KAG7530724.1"/>
    <property type="molecule type" value="Genomic_DNA"/>
</dbReference>
<dbReference type="PROSITE" id="PS51194">
    <property type="entry name" value="HELICASE_CTER"/>
    <property type="match status" value="1"/>
</dbReference>
<evidence type="ECO:0000256" key="3">
    <source>
        <dbReference type="ARBA" id="ARBA00022741"/>
    </source>
</evidence>
<evidence type="ECO:0000256" key="2">
    <source>
        <dbReference type="ARBA" id="ARBA00012552"/>
    </source>
</evidence>
<feature type="region of interest" description="Disordered" evidence="9">
    <location>
        <begin position="1055"/>
        <end position="1080"/>
    </location>
</feature>
<evidence type="ECO:0000256" key="4">
    <source>
        <dbReference type="ARBA" id="ARBA00022801"/>
    </source>
</evidence>
<feature type="compositionally biased region" description="Polar residues" evidence="9">
    <location>
        <begin position="170"/>
        <end position="180"/>
    </location>
</feature>
<feature type="region of interest" description="Disordered" evidence="9">
    <location>
        <begin position="352"/>
        <end position="433"/>
    </location>
</feature>
<dbReference type="PROSITE" id="PS51195">
    <property type="entry name" value="Q_MOTIF"/>
    <property type="match status" value="1"/>
</dbReference>
<name>A0A8K0JI48_9TREE</name>
<feature type="compositionally biased region" description="Acidic residues" evidence="9">
    <location>
        <begin position="370"/>
        <end position="380"/>
    </location>
</feature>
<evidence type="ECO:0000256" key="8">
    <source>
        <dbReference type="PROSITE-ProRule" id="PRU00552"/>
    </source>
</evidence>
<feature type="compositionally biased region" description="Low complexity" evidence="9">
    <location>
        <begin position="190"/>
        <end position="201"/>
    </location>
</feature>
<evidence type="ECO:0000313" key="13">
    <source>
        <dbReference type="EMBL" id="KAG7530724.1"/>
    </source>
</evidence>
<dbReference type="CDD" id="cd17953">
    <property type="entry name" value="DEADc_DDX46"/>
    <property type="match status" value="1"/>
</dbReference>
<accession>A0A8K0JI48</accession>
<dbReference type="PROSITE" id="PS00039">
    <property type="entry name" value="DEAD_ATP_HELICASE"/>
    <property type="match status" value="1"/>
</dbReference>
<feature type="domain" description="DEAD-box RNA helicase Q" evidence="12">
    <location>
        <begin position="505"/>
        <end position="533"/>
    </location>
</feature>
<dbReference type="InterPro" id="IPR000629">
    <property type="entry name" value="RNA-helicase_DEAD-box_CS"/>
</dbReference>
<feature type="region of interest" description="Disordered" evidence="9">
    <location>
        <begin position="988"/>
        <end position="1011"/>
    </location>
</feature>
<keyword evidence="4" id="KW-0378">Hydrolase</keyword>
<dbReference type="GO" id="GO:0005524">
    <property type="term" value="F:ATP binding"/>
    <property type="evidence" value="ECO:0007669"/>
    <property type="project" value="UniProtKB-KW"/>
</dbReference>
<organism evidence="13 14">
    <name type="scientific">Filobasidium floriforme</name>
    <dbReference type="NCBI Taxonomy" id="5210"/>
    <lineage>
        <taxon>Eukaryota</taxon>
        <taxon>Fungi</taxon>
        <taxon>Dikarya</taxon>
        <taxon>Basidiomycota</taxon>
        <taxon>Agaricomycotina</taxon>
        <taxon>Tremellomycetes</taxon>
        <taxon>Filobasidiales</taxon>
        <taxon>Filobasidiaceae</taxon>
        <taxon>Filobasidium</taxon>
    </lineage>
</organism>
<keyword evidence="5" id="KW-0347">Helicase</keyword>
<dbReference type="Pfam" id="PF00271">
    <property type="entry name" value="Helicase_C"/>
    <property type="match status" value="1"/>
</dbReference>